<dbReference type="Proteomes" id="UP001302602">
    <property type="component" value="Unassembled WGS sequence"/>
</dbReference>
<feature type="compositionally biased region" description="Gly residues" evidence="1">
    <location>
        <begin position="124"/>
        <end position="141"/>
    </location>
</feature>
<keyword evidence="3" id="KW-1185">Reference proteome</keyword>
<sequence>MPDTPAGLAEVCLKEIPRWYRYKYLHPTAAVGHHHHPQFTHDSATTAINSNNNSNNGHHLVSLSLGEATSLGGLNPRDVRAPEMHRLGLLPPAPPTTPTISTTPALAPSPAATAPAMATHTAGGQLGLLGPGGPRAGGGSGSSSTSKKVIQKQVREAMAQFLLHSLVHENEGIKSKLQSYLPKLGR</sequence>
<gene>
    <name evidence="2" type="ORF">N657DRAFT_63374</name>
</gene>
<protein>
    <submittedName>
        <fullName evidence="2">Uncharacterized protein</fullName>
    </submittedName>
</protein>
<feature type="region of interest" description="Disordered" evidence="1">
    <location>
        <begin position="122"/>
        <end position="147"/>
    </location>
</feature>
<comment type="caution">
    <text evidence="2">The sequence shown here is derived from an EMBL/GenBank/DDBJ whole genome shotgun (WGS) entry which is preliminary data.</text>
</comment>
<dbReference type="RefSeq" id="XP_062653018.1">
    <property type="nucleotide sequence ID" value="XM_062791233.1"/>
</dbReference>
<evidence type="ECO:0000313" key="3">
    <source>
        <dbReference type="Proteomes" id="UP001302602"/>
    </source>
</evidence>
<dbReference type="EMBL" id="MU853223">
    <property type="protein sequence ID" value="KAK4129247.1"/>
    <property type="molecule type" value="Genomic_DNA"/>
</dbReference>
<proteinExistence type="predicted"/>
<reference evidence="2" key="1">
    <citation type="journal article" date="2023" name="Mol. Phylogenet. Evol.">
        <title>Genome-scale phylogeny and comparative genomics of the fungal order Sordariales.</title>
        <authorList>
            <person name="Hensen N."/>
            <person name="Bonometti L."/>
            <person name="Westerberg I."/>
            <person name="Brannstrom I.O."/>
            <person name="Guillou S."/>
            <person name="Cros-Aarteil S."/>
            <person name="Calhoun S."/>
            <person name="Haridas S."/>
            <person name="Kuo A."/>
            <person name="Mondo S."/>
            <person name="Pangilinan J."/>
            <person name="Riley R."/>
            <person name="LaButti K."/>
            <person name="Andreopoulos B."/>
            <person name="Lipzen A."/>
            <person name="Chen C."/>
            <person name="Yan M."/>
            <person name="Daum C."/>
            <person name="Ng V."/>
            <person name="Clum A."/>
            <person name="Steindorff A."/>
            <person name="Ohm R.A."/>
            <person name="Martin F."/>
            <person name="Silar P."/>
            <person name="Natvig D.O."/>
            <person name="Lalanne C."/>
            <person name="Gautier V."/>
            <person name="Ament-Velasquez S.L."/>
            <person name="Kruys A."/>
            <person name="Hutchinson M.I."/>
            <person name="Powell A.J."/>
            <person name="Barry K."/>
            <person name="Miller A.N."/>
            <person name="Grigoriev I.V."/>
            <person name="Debuchy R."/>
            <person name="Gladieux P."/>
            <person name="Hiltunen Thoren M."/>
            <person name="Johannesson H."/>
        </authorList>
    </citation>
    <scope>NUCLEOTIDE SEQUENCE</scope>
    <source>
        <strain evidence="2">CBS 731.68</strain>
    </source>
</reference>
<organism evidence="2 3">
    <name type="scientific">Parathielavia appendiculata</name>
    <dbReference type="NCBI Taxonomy" id="2587402"/>
    <lineage>
        <taxon>Eukaryota</taxon>
        <taxon>Fungi</taxon>
        <taxon>Dikarya</taxon>
        <taxon>Ascomycota</taxon>
        <taxon>Pezizomycotina</taxon>
        <taxon>Sordariomycetes</taxon>
        <taxon>Sordariomycetidae</taxon>
        <taxon>Sordariales</taxon>
        <taxon>Chaetomiaceae</taxon>
        <taxon>Parathielavia</taxon>
    </lineage>
</organism>
<dbReference type="AlphaFoldDB" id="A0AAN6Z8S4"/>
<name>A0AAN6Z8S4_9PEZI</name>
<reference evidence="2" key="2">
    <citation type="submission" date="2023-05" db="EMBL/GenBank/DDBJ databases">
        <authorList>
            <consortium name="Lawrence Berkeley National Laboratory"/>
            <person name="Steindorff A."/>
            <person name="Hensen N."/>
            <person name="Bonometti L."/>
            <person name="Westerberg I."/>
            <person name="Brannstrom I.O."/>
            <person name="Guillou S."/>
            <person name="Cros-Aarteil S."/>
            <person name="Calhoun S."/>
            <person name="Haridas S."/>
            <person name="Kuo A."/>
            <person name="Mondo S."/>
            <person name="Pangilinan J."/>
            <person name="Riley R."/>
            <person name="Labutti K."/>
            <person name="Andreopoulos B."/>
            <person name="Lipzen A."/>
            <person name="Chen C."/>
            <person name="Yanf M."/>
            <person name="Daum C."/>
            <person name="Ng V."/>
            <person name="Clum A."/>
            <person name="Ohm R."/>
            <person name="Martin F."/>
            <person name="Silar P."/>
            <person name="Natvig D."/>
            <person name="Lalanne C."/>
            <person name="Gautier V."/>
            <person name="Ament-Velasquez S.L."/>
            <person name="Kruys A."/>
            <person name="Hutchinson M.I."/>
            <person name="Powell A.J."/>
            <person name="Barry K."/>
            <person name="Miller A.N."/>
            <person name="Grigoriev I.V."/>
            <person name="Debuchy R."/>
            <person name="Gladieux P."/>
            <person name="Thoren M.H."/>
            <person name="Johannesson H."/>
        </authorList>
    </citation>
    <scope>NUCLEOTIDE SEQUENCE</scope>
    <source>
        <strain evidence="2">CBS 731.68</strain>
    </source>
</reference>
<accession>A0AAN6Z8S4</accession>
<dbReference type="GeneID" id="87828002"/>
<evidence type="ECO:0000313" key="2">
    <source>
        <dbReference type="EMBL" id="KAK4129247.1"/>
    </source>
</evidence>
<evidence type="ECO:0000256" key="1">
    <source>
        <dbReference type="SAM" id="MobiDB-lite"/>
    </source>
</evidence>